<dbReference type="CDD" id="cd11386">
    <property type="entry name" value="MCP_signal"/>
    <property type="match status" value="1"/>
</dbReference>
<dbReference type="Pfam" id="PF00015">
    <property type="entry name" value="MCPsignal"/>
    <property type="match status" value="1"/>
</dbReference>
<evidence type="ECO:0000256" key="2">
    <source>
        <dbReference type="ARBA" id="ARBA00022500"/>
    </source>
</evidence>
<proteinExistence type="inferred from homology"/>
<dbReference type="GO" id="GO:0006935">
    <property type="term" value="P:chemotaxis"/>
    <property type="evidence" value="ECO:0007669"/>
    <property type="project" value="UniProtKB-KW"/>
</dbReference>
<evidence type="ECO:0000256" key="3">
    <source>
        <dbReference type="ARBA" id="ARBA00029447"/>
    </source>
</evidence>
<feature type="domain" description="HAMP" evidence="10">
    <location>
        <begin position="242"/>
        <end position="294"/>
    </location>
</feature>
<dbReference type="InterPro" id="IPR004090">
    <property type="entry name" value="Chemotax_Me-accpt_rcpt"/>
</dbReference>
<protein>
    <submittedName>
        <fullName evidence="11">PAS domain S-box protein</fullName>
    </submittedName>
</protein>
<dbReference type="PRINTS" id="PR00260">
    <property type="entry name" value="CHEMTRNSDUCR"/>
</dbReference>
<feature type="domain" description="PAS" evidence="8">
    <location>
        <begin position="7"/>
        <end position="77"/>
    </location>
</feature>
<dbReference type="InterPro" id="IPR003660">
    <property type="entry name" value="HAMP_dom"/>
</dbReference>
<name>A0AA44CCY7_9HYPH</name>
<dbReference type="Pfam" id="PF08448">
    <property type="entry name" value="PAS_4"/>
    <property type="match status" value="1"/>
</dbReference>
<feature type="coiled-coil region" evidence="5">
    <location>
        <begin position="318"/>
        <end position="362"/>
    </location>
</feature>
<organism evidence="11 12">
    <name type="scientific">Ferranicluibacter rubi</name>
    <dbReference type="NCBI Taxonomy" id="2715133"/>
    <lineage>
        <taxon>Bacteria</taxon>
        <taxon>Pseudomonadati</taxon>
        <taxon>Pseudomonadota</taxon>
        <taxon>Alphaproteobacteria</taxon>
        <taxon>Hyphomicrobiales</taxon>
        <taxon>Rhizobiaceae</taxon>
        <taxon>Ferranicluibacter</taxon>
    </lineage>
</organism>
<feature type="domain" description="PAC" evidence="9">
    <location>
        <begin position="199"/>
        <end position="253"/>
    </location>
</feature>
<comment type="similarity">
    <text evidence="3">Belongs to the methyl-accepting chemotaxis (MCP) protein family.</text>
</comment>
<dbReference type="GO" id="GO:0004888">
    <property type="term" value="F:transmembrane signaling receptor activity"/>
    <property type="evidence" value="ECO:0007669"/>
    <property type="project" value="InterPro"/>
</dbReference>
<keyword evidence="5" id="KW-0175">Coiled coil</keyword>
<feature type="domain" description="Methyl-accepting transducer" evidence="7">
    <location>
        <begin position="299"/>
        <end position="528"/>
    </location>
</feature>
<dbReference type="SMART" id="SM00283">
    <property type="entry name" value="MA"/>
    <property type="match status" value="1"/>
</dbReference>
<dbReference type="FunFam" id="1.10.287.950:FF:000001">
    <property type="entry name" value="Methyl-accepting chemotaxis sensory transducer"/>
    <property type="match status" value="1"/>
</dbReference>
<evidence type="ECO:0000259" key="8">
    <source>
        <dbReference type="PROSITE" id="PS50112"/>
    </source>
</evidence>
<dbReference type="SMART" id="SM00091">
    <property type="entry name" value="PAS"/>
    <property type="match status" value="2"/>
</dbReference>
<dbReference type="Gene3D" id="1.10.287.950">
    <property type="entry name" value="Methyl-accepting chemotaxis protein"/>
    <property type="match status" value="1"/>
</dbReference>
<accession>A0AA44CCY7</accession>
<dbReference type="InterPro" id="IPR001610">
    <property type="entry name" value="PAC"/>
</dbReference>
<dbReference type="InterPro" id="IPR004089">
    <property type="entry name" value="MCPsignal_dom"/>
</dbReference>
<dbReference type="InterPro" id="IPR013656">
    <property type="entry name" value="PAS_4"/>
</dbReference>
<dbReference type="SUPFAM" id="SSF58104">
    <property type="entry name" value="Methyl-accepting chemotaxis protein (MCP) signaling domain"/>
    <property type="match status" value="1"/>
</dbReference>
<dbReference type="SUPFAM" id="SSF55785">
    <property type="entry name" value="PYP-like sensor domain (PAS domain)"/>
    <property type="match status" value="2"/>
</dbReference>
<reference evidence="11" key="1">
    <citation type="submission" date="2020-03" db="EMBL/GenBank/DDBJ databases">
        <title>Ferranicluibacter endophyticum gen. nov., sp. nov., a new genus isolated from Rubus ulmifolius Schott. stem.</title>
        <authorList>
            <person name="Roca-Couso R."/>
            <person name="Flores-Felix J.D."/>
            <person name="Igual J.M."/>
            <person name="Rivas R."/>
        </authorList>
    </citation>
    <scope>NUCLEOTIDE SEQUENCE</scope>
    <source>
        <strain evidence="11">CRRU44</strain>
    </source>
</reference>
<dbReference type="RefSeq" id="WP_167129174.1">
    <property type="nucleotide sequence ID" value="NZ_JAANCM010000005.1"/>
</dbReference>
<sequence length="570" mass="61942">MSLFSSSDGAILQALDQSQAIIEFDLTGKILRGNANFCRAIGYDSSEIVGRHHSMFVMPEEARSPAYAAFWQALAKGKFQQAQYKRLGKGGREVWIEASYNPVFKGKRPVKVVKFATDITASKIKSLSDNGKLEALSRAQAVIEFTPDGHIVTANENFLSVLGYRLEEIVGQHHAMFCEPAYVQSAAYRTFWEQLAGGAFVTDQFLRLGKNGRRVHIQATYNPIVDESGRVVKVVKFATDMTERVRAIEELGAGLGRLAQANISETLDRPFTREFEQLRHDFNMSIGGFQQTLVNVLGQTENLNGHSHTMREASGILAQHTREQAAALEETSAALEQITITVRQSNERVQDTRNLVKQAKEQAGRSVTVVGDTVAAMQRIETASSSIGHIIGVIDEIAFQTNLLALNAGVEAARAGEAGRGFAVVAQEVRELAQRTARAAKEIKDLISNASREVVDGVRLVGDTGRALTEIEVFVASINENIDAIAAAASEQTTGLGDISASVNSLDGMTQQNATMVARTTELSHTLAQGAATLADLVCRFQLNHNSTTREPAAAKPARHIETSAFRKTA</sequence>
<keyword evidence="2" id="KW-0145">Chemotaxis</keyword>
<dbReference type="EMBL" id="JAANCM010000005">
    <property type="protein sequence ID" value="NHT76487.1"/>
    <property type="molecule type" value="Genomic_DNA"/>
</dbReference>
<dbReference type="InterPro" id="IPR051310">
    <property type="entry name" value="MCP_chemotaxis"/>
</dbReference>
<dbReference type="NCBIfam" id="TIGR00229">
    <property type="entry name" value="sensory_box"/>
    <property type="match status" value="2"/>
</dbReference>
<feature type="domain" description="PAS" evidence="8">
    <location>
        <begin position="148"/>
        <end position="172"/>
    </location>
</feature>
<dbReference type="CDD" id="cd00130">
    <property type="entry name" value="PAS"/>
    <property type="match status" value="2"/>
</dbReference>
<evidence type="ECO:0000259" key="10">
    <source>
        <dbReference type="PROSITE" id="PS50885"/>
    </source>
</evidence>
<dbReference type="InterPro" id="IPR000014">
    <property type="entry name" value="PAS"/>
</dbReference>
<evidence type="ECO:0000256" key="1">
    <source>
        <dbReference type="ARBA" id="ARBA00004370"/>
    </source>
</evidence>
<evidence type="ECO:0000256" key="6">
    <source>
        <dbReference type="SAM" id="MobiDB-lite"/>
    </source>
</evidence>
<evidence type="ECO:0000256" key="4">
    <source>
        <dbReference type="PROSITE-ProRule" id="PRU00284"/>
    </source>
</evidence>
<dbReference type="PROSITE" id="PS50111">
    <property type="entry name" value="CHEMOTAXIS_TRANSDUC_2"/>
    <property type="match status" value="1"/>
</dbReference>
<comment type="caution">
    <text evidence="11">The sequence shown here is derived from an EMBL/GenBank/DDBJ whole genome shotgun (WGS) entry which is preliminary data.</text>
</comment>
<dbReference type="InterPro" id="IPR035965">
    <property type="entry name" value="PAS-like_dom_sf"/>
</dbReference>
<dbReference type="AlphaFoldDB" id="A0AA44CCY7"/>
<dbReference type="PANTHER" id="PTHR43531">
    <property type="entry name" value="PROTEIN ICFG"/>
    <property type="match status" value="1"/>
</dbReference>
<keyword evidence="4" id="KW-0807">Transducer</keyword>
<keyword evidence="12" id="KW-1185">Reference proteome</keyword>
<dbReference type="Gene3D" id="3.30.450.20">
    <property type="entry name" value="PAS domain"/>
    <property type="match status" value="2"/>
</dbReference>
<comment type="subcellular location">
    <subcellularLocation>
        <location evidence="1">Membrane</location>
    </subcellularLocation>
</comment>
<dbReference type="GO" id="GO:0016020">
    <property type="term" value="C:membrane"/>
    <property type="evidence" value="ECO:0007669"/>
    <property type="project" value="UniProtKB-SubCell"/>
</dbReference>
<dbReference type="SMART" id="SM00086">
    <property type="entry name" value="PAC"/>
    <property type="match status" value="2"/>
</dbReference>
<gene>
    <name evidence="11" type="ORF">G8E10_12125</name>
</gene>
<dbReference type="Proteomes" id="UP001155840">
    <property type="component" value="Unassembled WGS sequence"/>
</dbReference>
<evidence type="ECO:0000313" key="12">
    <source>
        <dbReference type="Proteomes" id="UP001155840"/>
    </source>
</evidence>
<dbReference type="Pfam" id="PF08447">
    <property type="entry name" value="PAS_3"/>
    <property type="match status" value="1"/>
</dbReference>
<dbReference type="InterPro" id="IPR000700">
    <property type="entry name" value="PAS-assoc_C"/>
</dbReference>
<dbReference type="InterPro" id="IPR013655">
    <property type="entry name" value="PAS_fold_3"/>
</dbReference>
<dbReference type="PROSITE" id="PS50113">
    <property type="entry name" value="PAC"/>
    <property type="match status" value="1"/>
</dbReference>
<dbReference type="GO" id="GO:0007165">
    <property type="term" value="P:signal transduction"/>
    <property type="evidence" value="ECO:0007669"/>
    <property type="project" value="UniProtKB-KW"/>
</dbReference>
<evidence type="ECO:0000256" key="5">
    <source>
        <dbReference type="SAM" id="Coils"/>
    </source>
</evidence>
<evidence type="ECO:0000259" key="9">
    <source>
        <dbReference type="PROSITE" id="PS50113"/>
    </source>
</evidence>
<dbReference type="PROSITE" id="PS50885">
    <property type="entry name" value="HAMP"/>
    <property type="match status" value="1"/>
</dbReference>
<dbReference type="PANTHER" id="PTHR43531:SF11">
    <property type="entry name" value="METHYL-ACCEPTING CHEMOTAXIS PROTEIN 3"/>
    <property type="match status" value="1"/>
</dbReference>
<feature type="region of interest" description="Disordered" evidence="6">
    <location>
        <begin position="549"/>
        <end position="570"/>
    </location>
</feature>
<dbReference type="PROSITE" id="PS50112">
    <property type="entry name" value="PAS"/>
    <property type="match status" value="2"/>
</dbReference>
<evidence type="ECO:0000313" key="11">
    <source>
        <dbReference type="EMBL" id="NHT76487.1"/>
    </source>
</evidence>
<evidence type="ECO:0000259" key="7">
    <source>
        <dbReference type="PROSITE" id="PS50111"/>
    </source>
</evidence>